<reference evidence="1 2" key="1">
    <citation type="submission" date="2017-08" db="EMBL/GenBank/DDBJ databases">
        <title>Mechanisms for carbon and nitrogen cycling indicate functional differentiation within the Candidate Phyla Radiation.</title>
        <authorList>
            <person name="Danczak R.E."/>
            <person name="Johnston M.D."/>
            <person name="Kenah C."/>
            <person name="Slattery M."/>
            <person name="Wrighton K.C."/>
            <person name="Wilkins M.J."/>
        </authorList>
    </citation>
    <scope>NUCLEOTIDE SEQUENCE [LARGE SCALE GENOMIC DNA]</scope>
    <source>
        <strain evidence="1">Gr01-1014_85</strain>
    </source>
</reference>
<dbReference type="InterPro" id="IPR043129">
    <property type="entry name" value="ATPase_NBD"/>
</dbReference>
<dbReference type="PANTHER" id="PTHR32432">
    <property type="entry name" value="CELL DIVISION PROTEIN FTSA-RELATED"/>
    <property type="match status" value="1"/>
</dbReference>
<gene>
    <name evidence="1" type="ORF">CEO22_661</name>
</gene>
<evidence type="ECO:0000313" key="2">
    <source>
        <dbReference type="Proteomes" id="UP000316253"/>
    </source>
</evidence>
<dbReference type="AlphaFoldDB" id="A0A554J9C0"/>
<name>A0A554J9C0_9BACT</name>
<organism evidence="1 2">
    <name type="scientific">Candidatus Berkelbacteria bacterium Gr01-1014_85</name>
    <dbReference type="NCBI Taxonomy" id="2017150"/>
    <lineage>
        <taxon>Bacteria</taxon>
        <taxon>Candidatus Berkelbacteria</taxon>
    </lineage>
</organism>
<accession>A0A554J9C0</accession>
<dbReference type="InterPro" id="IPR005883">
    <property type="entry name" value="PilM"/>
</dbReference>
<proteinExistence type="predicted"/>
<protein>
    <recommendedName>
        <fullName evidence="3">Type IV pilus assembly protein PilM</fullName>
    </recommendedName>
</protein>
<comment type="caution">
    <text evidence="1">The sequence shown here is derived from an EMBL/GenBank/DDBJ whole genome shotgun (WGS) entry which is preliminary data.</text>
</comment>
<dbReference type="SUPFAM" id="SSF53067">
    <property type="entry name" value="Actin-like ATPase domain"/>
    <property type="match status" value="1"/>
</dbReference>
<dbReference type="Gene3D" id="3.30.420.40">
    <property type="match status" value="2"/>
</dbReference>
<dbReference type="PANTHER" id="PTHR32432:SF3">
    <property type="entry name" value="ETHANOLAMINE UTILIZATION PROTEIN EUTJ"/>
    <property type="match status" value="1"/>
</dbReference>
<dbReference type="Gene3D" id="3.30.1490.300">
    <property type="match status" value="1"/>
</dbReference>
<dbReference type="Pfam" id="PF11104">
    <property type="entry name" value="PilM_2"/>
    <property type="match status" value="1"/>
</dbReference>
<evidence type="ECO:0008006" key="3">
    <source>
        <dbReference type="Google" id="ProtNLM"/>
    </source>
</evidence>
<dbReference type="InterPro" id="IPR050696">
    <property type="entry name" value="FtsA/MreB"/>
</dbReference>
<evidence type="ECO:0000313" key="1">
    <source>
        <dbReference type="EMBL" id="TSC64910.1"/>
    </source>
</evidence>
<dbReference type="Proteomes" id="UP000316253">
    <property type="component" value="Unassembled WGS sequence"/>
</dbReference>
<dbReference type="EMBL" id="VMFD01000077">
    <property type="protein sequence ID" value="TSC64910.1"/>
    <property type="molecule type" value="Genomic_DNA"/>
</dbReference>
<sequence length="317" mass="35139">MPKSGIIGVDIGYSTVKAIELGGYFGRYHLKKASETELGFNHWQRKELKKAEALGKSLRDCLEQAQPGPIKAKAVNLALPEALSISKVIHLPKMSTRELRETIPFEASDFLPMPIDEAIIDWQVANIHPQTAKSKEADGELTTAMEHIHVVAIYRSLAESLIDCLASQGLKLNRLETRSYAEKRALSHWLSKEQPQLILSVDHFETVISLVNLETVFYTSTIKITPKTLSTTPKAAAGIIAASINETLDYVHNRLGEELHIKQILMSGLIPESSGFLLELKRQSGLEIKSGNLLYSVIDQHNINPRFFTACGLAMAD</sequence>